<keyword evidence="2" id="KW-1185">Reference proteome</keyword>
<reference evidence="1" key="1">
    <citation type="submission" date="2023-04" db="EMBL/GenBank/DDBJ databases">
        <title>Ambrosiozyma monospora NBRC 10751.</title>
        <authorList>
            <person name="Ichikawa N."/>
            <person name="Sato H."/>
            <person name="Tonouchi N."/>
        </authorList>
    </citation>
    <scope>NUCLEOTIDE SEQUENCE</scope>
    <source>
        <strain evidence="1">NBRC 10751</strain>
    </source>
</reference>
<accession>A0ACB5T4K0</accession>
<dbReference type="Proteomes" id="UP001165064">
    <property type="component" value="Unassembled WGS sequence"/>
</dbReference>
<evidence type="ECO:0000313" key="2">
    <source>
        <dbReference type="Proteomes" id="UP001165064"/>
    </source>
</evidence>
<evidence type="ECO:0000313" key="1">
    <source>
        <dbReference type="EMBL" id="GME81470.1"/>
    </source>
</evidence>
<sequence length="144" mass="17243">MELWLYHRQQYEKLTVPIIFEKAEHGPCVENLPQKRVDFSERQFESDNMMAGYVEYRSYRNYRAVIHAYVPVFLIYTIEIFLVNVHYLSNEQPIFNSTHLLIQLAREHFITCLCFTDIDELIEFQALKLINGIPNVLMWIIVLK</sequence>
<gene>
    <name evidence="1" type="ORF">Amon02_000495600</name>
</gene>
<dbReference type="EMBL" id="BSXS01003529">
    <property type="protein sequence ID" value="GME81470.1"/>
    <property type="molecule type" value="Genomic_DNA"/>
</dbReference>
<proteinExistence type="predicted"/>
<protein>
    <submittedName>
        <fullName evidence="1">Unnamed protein product</fullName>
    </submittedName>
</protein>
<comment type="caution">
    <text evidence="1">The sequence shown here is derived from an EMBL/GenBank/DDBJ whole genome shotgun (WGS) entry which is preliminary data.</text>
</comment>
<organism evidence="1 2">
    <name type="scientific">Ambrosiozyma monospora</name>
    <name type="common">Yeast</name>
    <name type="synonym">Endomycopsis monosporus</name>
    <dbReference type="NCBI Taxonomy" id="43982"/>
    <lineage>
        <taxon>Eukaryota</taxon>
        <taxon>Fungi</taxon>
        <taxon>Dikarya</taxon>
        <taxon>Ascomycota</taxon>
        <taxon>Saccharomycotina</taxon>
        <taxon>Pichiomycetes</taxon>
        <taxon>Pichiales</taxon>
        <taxon>Pichiaceae</taxon>
        <taxon>Ambrosiozyma</taxon>
    </lineage>
</organism>
<name>A0ACB5T4K0_AMBMO</name>